<dbReference type="Pfam" id="PF00990">
    <property type="entry name" value="GGDEF"/>
    <property type="match status" value="1"/>
</dbReference>
<organism evidence="7 8">
    <name type="scientific">Pleionea mediterranea</name>
    <dbReference type="NCBI Taxonomy" id="523701"/>
    <lineage>
        <taxon>Bacteria</taxon>
        <taxon>Pseudomonadati</taxon>
        <taxon>Pseudomonadota</taxon>
        <taxon>Gammaproteobacteria</taxon>
        <taxon>Oceanospirillales</taxon>
        <taxon>Pleioneaceae</taxon>
        <taxon>Pleionea</taxon>
    </lineage>
</organism>
<dbReference type="InterPro" id="IPR000160">
    <property type="entry name" value="GGDEF_dom"/>
</dbReference>
<feature type="signal peptide" evidence="5">
    <location>
        <begin position="1"/>
        <end position="30"/>
    </location>
</feature>
<keyword evidence="3" id="KW-0175">Coiled coil</keyword>
<feature type="transmembrane region" description="Helical" evidence="4">
    <location>
        <begin position="810"/>
        <end position="835"/>
    </location>
</feature>
<dbReference type="GO" id="GO:0052621">
    <property type="term" value="F:diguanylate cyclase activity"/>
    <property type="evidence" value="ECO:0007669"/>
    <property type="project" value="UniProtKB-EC"/>
</dbReference>
<dbReference type="SUPFAM" id="SSF63829">
    <property type="entry name" value="Calcium-dependent phosphotriesterase"/>
    <property type="match status" value="2"/>
</dbReference>
<dbReference type="RefSeq" id="WP_109761326.1">
    <property type="nucleotide sequence ID" value="NZ_QGGU01000001.1"/>
</dbReference>
<sequence>MSNCTAPYNIKSIAALLCGLFLLASVNSFASSPIYHQLETIDVESGLPQSTVRAITQDQFGFIYFATDEGISQFDGISHKNIQSTAKELQSLFSFSSLCDSENGLWAGSLDGGVLYYSASSRQWKEFLLSDIFGAEAGKQVIGCSKDIDNNIWFITERGLFSLGVDENIELIRKDSFWIEGNNQVNHLMITEENRFYIATEQGLYTLNYGRFTKLASYSQPATRVVQTLLDARGRLWVLNESSVSVYNNNKGEWEIIASSLIGQLNRKVAHERLIDIFQDSAGRTWIGTETQGILIIDENNQSLHHLKKNPSYGNLPDNHITSIYQSRDNVMWLGTWLSGAIKLIPSLQGIDTTRVFSTNNGEIVEPSIRSIYRSETGELWVGTDNAGVLLSDGNGKSYTQYKRVSDASGLAMSAENYYQKQPSFTLPSNTVRNFYQRNNGDFLIGTDRGLLKLTDQGFEYLGQNIEAALSTGDLIRGVLEDSKNTLWVGTYDKGLFWFNDETGQYNRISLSQNSLIDRVAQVHLSMDGMLWVGTDTQGYFIVDPIQKSVVEHIHFNMPNRLRAPGNSIWSFYQPNSQTMWVGSYGQGLGQLNLQSRVFTYFRESDGLPNDVIYSITQDQQGWFWVSTNQGLARFSPGKKKFISLNKVHGLPHSEFNSGAYFKDDSGRLYYGSLKGLVIIDPSKLMPNTGEHQVYLSDLRVNNQSVEQATNHLSMQGDVFSPKQLTFEKDYEQLFFSFAVSDYLAPDKNIFAYRLLGYQDDWVFNEGKVRSASFNSLPAGYYRLEVKAKNSYGVWSDKLLKIDIQLQPPWWLSGWAYFSYLILIMSVIWGSFELWRRYRRQHKLMLERLHYLVEHRTQELKNKNEQLKSLNSELQHANEKLEKVSMTDSLTGLGNRRMMYQYLEKDVGRVNRAYISLETDLLNLPDIQKHDLQFYLVDIDDFKSINDRYGHTVGDKVLIQISQILTAVSREGDYVVRYGGEEFLLVMRDTPRSESALIAERIQQAFHSEEINISADLTIPLRCSIGFAPYPFSSLCPAQLLPEQVIQIADIALYCAKASGKNCWIGLNGHYKKDEVIVSDVLNNTEQLIEQGLVEVITSDNVSKLNWTQGRH</sequence>
<dbReference type="InterPro" id="IPR011123">
    <property type="entry name" value="Y_Y_Y"/>
</dbReference>
<dbReference type="Gene3D" id="3.30.70.270">
    <property type="match status" value="1"/>
</dbReference>
<dbReference type="OrthoDB" id="176203at2"/>
<evidence type="ECO:0000259" key="6">
    <source>
        <dbReference type="PROSITE" id="PS50887"/>
    </source>
</evidence>
<proteinExistence type="predicted"/>
<evidence type="ECO:0000256" key="4">
    <source>
        <dbReference type="SAM" id="Phobius"/>
    </source>
</evidence>
<dbReference type="GO" id="GO:0005886">
    <property type="term" value="C:plasma membrane"/>
    <property type="evidence" value="ECO:0007669"/>
    <property type="project" value="TreeGrafter"/>
</dbReference>
<comment type="caution">
    <text evidence="7">The sequence shown here is derived from an EMBL/GenBank/DDBJ whole genome shotgun (WGS) entry which is preliminary data.</text>
</comment>
<dbReference type="GO" id="GO:0043709">
    <property type="term" value="P:cell adhesion involved in single-species biofilm formation"/>
    <property type="evidence" value="ECO:0007669"/>
    <property type="project" value="TreeGrafter"/>
</dbReference>
<keyword evidence="4" id="KW-1133">Transmembrane helix</keyword>
<dbReference type="Pfam" id="PF07495">
    <property type="entry name" value="Y_Y_Y"/>
    <property type="match status" value="1"/>
</dbReference>
<dbReference type="PROSITE" id="PS50887">
    <property type="entry name" value="GGDEF"/>
    <property type="match status" value="1"/>
</dbReference>
<dbReference type="InterPro" id="IPR013783">
    <property type="entry name" value="Ig-like_fold"/>
</dbReference>
<evidence type="ECO:0000313" key="8">
    <source>
        <dbReference type="Proteomes" id="UP000245790"/>
    </source>
</evidence>
<feature type="coiled-coil region" evidence="3">
    <location>
        <begin position="853"/>
        <end position="887"/>
    </location>
</feature>
<dbReference type="GO" id="GO:1902201">
    <property type="term" value="P:negative regulation of bacterial-type flagellum-dependent cell motility"/>
    <property type="evidence" value="ECO:0007669"/>
    <property type="project" value="TreeGrafter"/>
</dbReference>
<keyword evidence="4" id="KW-0472">Membrane</keyword>
<dbReference type="PANTHER" id="PTHR45138:SF9">
    <property type="entry name" value="DIGUANYLATE CYCLASE DGCM-RELATED"/>
    <property type="match status" value="1"/>
</dbReference>
<keyword evidence="5" id="KW-0732">Signal</keyword>
<dbReference type="InterPro" id="IPR015943">
    <property type="entry name" value="WD40/YVTN_repeat-like_dom_sf"/>
</dbReference>
<evidence type="ECO:0000256" key="1">
    <source>
        <dbReference type="ARBA" id="ARBA00012528"/>
    </source>
</evidence>
<dbReference type="CDD" id="cd14686">
    <property type="entry name" value="bZIP"/>
    <property type="match status" value="1"/>
</dbReference>
<keyword evidence="8" id="KW-1185">Reference proteome</keyword>
<dbReference type="NCBIfam" id="TIGR00254">
    <property type="entry name" value="GGDEF"/>
    <property type="match status" value="1"/>
</dbReference>
<feature type="chain" id="PRO_5016307386" description="diguanylate cyclase" evidence="5">
    <location>
        <begin position="31"/>
        <end position="1112"/>
    </location>
</feature>
<dbReference type="SMART" id="SM00267">
    <property type="entry name" value="GGDEF"/>
    <property type="match status" value="1"/>
</dbReference>
<dbReference type="Pfam" id="PF07494">
    <property type="entry name" value="Reg_prop"/>
    <property type="match status" value="2"/>
</dbReference>
<dbReference type="Gene3D" id="2.60.40.10">
    <property type="entry name" value="Immunoglobulins"/>
    <property type="match status" value="1"/>
</dbReference>
<dbReference type="PANTHER" id="PTHR45138">
    <property type="entry name" value="REGULATORY COMPONENTS OF SENSORY TRANSDUCTION SYSTEM"/>
    <property type="match status" value="1"/>
</dbReference>
<evidence type="ECO:0000313" key="7">
    <source>
        <dbReference type="EMBL" id="PWK54197.1"/>
    </source>
</evidence>
<dbReference type="Proteomes" id="UP000245790">
    <property type="component" value="Unassembled WGS sequence"/>
</dbReference>
<evidence type="ECO:0000256" key="2">
    <source>
        <dbReference type="ARBA" id="ARBA00034247"/>
    </source>
</evidence>
<dbReference type="CDD" id="cd01949">
    <property type="entry name" value="GGDEF"/>
    <property type="match status" value="1"/>
</dbReference>
<dbReference type="EC" id="2.7.7.65" evidence="1"/>
<reference evidence="7 8" key="1">
    <citation type="submission" date="2018-05" db="EMBL/GenBank/DDBJ databases">
        <title>Genomic Encyclopedia of Type Strains, Phase IV (KMG-IV): sequencing the most valuable type-strain genomes for metagenomic binning, comparative biology and taxonomic classification.</title>
        <authorList>
            <person name="Goeker M."/>
        </authorList>
    </citation>
    <scope>NUCLEOTIDE SEQUENCE [LARGE SCALE GENOMIC DNA]</scope>
    <source>
        <strain evidence="7 8">DSM 25350</strain>
    </source>
</reference>
<dbReference type="SUPFAM" id="SSF55073">
    <property type="entry name" value="Nucleotide cyclase"/>
    <property type="match status" value="1"/>
</dbReference>
<dbReference type="AlphaFoldDB" id="A0A316GHF3"/>
<feature type="domain" description="GGDEF" evidence="6">
    <location>
        <begin position="930"/>
        <end position="1069"/>
    </location>
</feature>
<dbReference type="Gene3D" id="2.130.10.10">
    <property type="entry name" value="YVTN repeat-like/Quinoprotein amine dehydrogenase"/>
    <property type="match status" value="2"/>
</dbReference>
<evidence type="ECO:0000256" key="3">
    <source>
        <dbReference type="SAM" id="Coils"/>
    </source>
</evidence>
<accession>A0A316GHF3</accession>
<dbReference type="InterPro" id="IPR050469">
    <property type="entry name" value="Diguanylate_Cyclase"/>
</dbReference>
<dbReference type="InterPro" id="IPR011110">
    <property type="entry name" value="Reg_prop"/>
</dbReference>
<name>A0A316GHF3_9GAMM</name>
<evidence type="ECO:0000256" key="5">
    <source>
        <dbReference type="SAM" id="SignalP"/>
    </source>
</evidence>
<dbReference type="InterPro" id="IPR043128">
    <property type="entry name" value="Rev_trsase/Diguanyl_cyclase"/>
</dbReference>
<keyword evidence="4" id="KW-0812">Transmembrane</keyword>
<comment type="catalytic activity">
    <reaction evidence="2">
        <text>2 GTP = 3',3'-c-di-GMP + 2 diphosphate</text>
        <dbReference type="Rhea" id="RHEA:24898"/>
        <dbReference type="ChEBI" id="CHEBI:33019"/>
        <dbReference type="ChEBI" id="CHEBI:37565"/>
        <dbReference type="ChEBI" id="CHEBI:58805"/>
        <dbReference type="EC" id="2.7.7.65"/>
    </reaction>
</comment>
<gene>
    <name evidence="7" type="ORF">C8D97_10145</name>
</gene>
<protein>
    <recommendedName>
        <fullName evidence="1">diguanylate cyclase</fullName>
        <ecNumber evidence="1">2.7.7.65</ecNumber>
    </recommendedName>
</protein>
<dbReference type="EMBL" id="QGGU01000001">
    <property type="protein sequence ID" value="PWK54197.1"/>
    <property type="molecule type" value="Genomic_DNA"/>
</dbReference>
<dbReference type="InterPro" id="IPR029787">
    <property type="entry name" value="Nucleotide_cyclase"/>
</dbReference>